<protein>
    <submittedName>
        <fullName evidence="2">Glycosyltransferase family 2 protein</fullName>
    </submittedName>
</protein>
<dbReference type="CDD" id="cd04184">
    <property type="entry name" value="GT2_RfbC_Mx_like"/>
    <property type="match status" value="1"/>
</dbReference>
<dbReference type="SUPFAM" id="SSF53448">
    <property type="entry name" value="Nucleotide-diphospho-sugar transferases"/>
    <property type="match status" value="2"/>
</dbReference>
<proteinExistence type="predicted"/>
<feature type="domain" description="Glycosyltransferase 2-like" evidence="1">
    <location>
        <begin position="220"/>
        <end position="380"/>
    </location>
</feature>
<sequence>MNAIPPLQDIELVPIRHLKKGADDFWCATGNDPGFECRLPVARLPAGWYEVEIEIAQESGSPMCAYLYPDYGEQIQEANRLFLPFVQAGQRVHRGVILLVRDTLALRFDPSISPFEFRLGVMRITPIGRRRAAIDMAEHLFARTQTRVRDFGSIVAGFAKGGFRGLGDALYHTYSRQPSISFSAPYQTWLDLYDQHSPRAMGLARAKAEALLGDGAVKFSVLMPVYNTPEKWLRKAIDSVLNQAYPSWELCIANDASPAPHVRRVLDEYARRDPRIKVTHRSQNGHISASSNTAADAATGEWMVLLDHDDELHSLALLELAEGIGRNPRWRVVYTDEDKVDGEGRRYDPYMKSDWNYDLFLSHNCISHLGAYHATLFRDIGGFRVGLEGSQDWDLALRAIERIDHHQVGHIPKVLYHWRAIEGSTALAPQEKDYAHDAGLRAVQEHLDRLAEGAVAKGIPGLRGNYRVVYPVPAPAPLVSIIIPTRDGVDLLRACIESVFEHTTYPNFEIVVMDNQSGDEATLAYFQELTGAGSARVIRYDEPFNYARINNAAVPAARGDVLCFLNNDITVITPGWLEEMVGHACRSNVGAVGAMLYYPNNTIQHAGVMVGVHGVAAHVYSGHGRGYPGHMGRARLTQTLSAVTAACLVVQREKFVLIDGFDTALKVAFNDVDLCLRLDQRGLRNVWTPFAELHHHESASRGLEDSPEKLARFHGEVKFMVERWGDRLRVDPYYSPNFTLDEEPCQLAFPPRWEWAFGSES</sequence>
<accession>A0ABU7WH78</accession>
<evidence type="ECO:0000313" key="3">
    <source>
        <dbReference type="Proteomes" id="UP001358324"/>
    </source>
</evidence>
<evidence type="ECO:0000313" key="2">
    <source>
        <dbReference type="EMBL" id="MEF3082524.1"/>
    </source>
</evidence>
<dbReference type="Gene3D" id="3.90.550.10">
    <property type="entry name" value="Spore Coat Polysaccharide Biosynthesis Protein SpsA, Chain A"/>
    <property type="match status" value="2"/>
</dbReference>
<comment type="caution">
    <text evidence="2">The sequence shown here is derived from an EMBL/GenBank/DDBJ whole genome shotgun (WGS) entry which is preliminary data.</text>
</comment>
<feature type="domain" description="Glycosyltransferase 2-like" evidence="1">
    <location>
        <begin position="480"/>
        <end position="601"/>
    </location>
</feature>
<evidence type="ECO:0000259" key="1">
    <source>
        <dbReference type="Pfam" id="PF00535"/>
    </source>
</evidence>
<organism evidence="2 3">
    <name type="scientific">Luteimonas flava</name>
    <dbReference type="NCBI Taxonomy" id="3115822"/>
    <lineage>
        <taxon>Bacteria</taxon>
        <taxon>Pseudomonadati</taxon>
        <taxon>Pseudomonadota</taxon>
        <taxon>Gammaproteobacteria</taxon>
        <taxon>Lysobacterales</taxon>
        <taxon>Lysobacteraceae</taxon>
        <taxon>Luteimonas</taxon>
    </lineage>
</organism>
<keyword evidence="3" id="KW-1185">Reference proteome</keyword>
<dbReference type="InterPro" id="IPR029044">
    <property type="entry name" value="Nucleotide-diphossugar_trans"/>
</dbReference>
<dbReference type="PANTHER" id="PTHR43179">
    <property type="entry name" value="RHAMNOSYLTRANSFERASE WBBL"/>
    <property type="match status" value="1"/>
</dbReference>
<dbReference type="Pfam" id="PF00535">
    <property type="entry name" value="Glycos_transf_2"/>
    <property type="match status" value="2"/>
</dbReference>
<dbReference type="EMBL" id="JAZHBM010000002">
    <property type="protein sequence ID" value="MEF3082524.1"/>
    <property type="molecule type" value="Genomic_DNA"/>
</dbReference>
<name>A0ABU7WH78_9GAMM</name>
<dbReference type="InterPro" id="IPR001173">
    <property type="entry name" value="Glyco_trans_2-like"/>
</dbReference>
<gene>
    <name evidence="2" type="ORF">V3391_09950</name>
</gene>
<dbReference type="PANTHER" id="PTHR43179:SF7">
    <property type="entry name" value="RHAMNOSYLTRANSFERASE WBBL"/>
    <property type="match status" value="1"/>
</dbReference>
<reference evidence="2 3" key="1">
    <citation type="submission" date="2024-01" db="EMBL/GenBank/DDBJ databases">
        <title>Novel species of the genus Luteimonas isolated from rivers.</title>
        <authorList>
            <person name="Lu H."/>
        </authorList>
    </citation>
    <scope>NUCLEOTIDE SEQUENCE [LARGE SCALE GENOMIC DNA]</scope>
    <source>
        <strain evidence="2 3">SMYT11W</strain>
    </source>
</reference>
<dbReference type="CDD" id="cd04186">
    <property type="entry name" value="GT_2_like_c"/>
    <property type="match status" value="1"/>
</dbReference>
<dbReference type="Proteomes" id="UP001358324">
    <property type="component" value="Unassembled WGS sequence"/>
</dbReference>